<dbReference type="PANTHER" id="PTHR44051">
    <property type="entry name" value="GLUTATHIONE S-TRANSFERASE-RELATED"/>
    <property type="match status" value="1"/>
</dbReference>
<proteinExistence type="predicted"/>
<dbReference type="CDD" id="cd03046">
    <property type="entry name" value="GST_N_GTT1_like"/>
    <property type="match status" value="1"/>
</dbReference>
<keyword evidence="2" id="KW-0808">Transferase</keyword>
<dbReference type="PANTHER" id="PTHR44051:SF21">
    <property type="entry name" value="GLUTATHIONE S-TRANSFERASE FAMILY PROTEIN"/>
    <property type="match status" value="1"/>
</dbReference>
<dbReference type="AlphaFoldDB" id="A0A1C3H1Z1"/>
<dbReference type="InterPro" id="IPR040079">
    <property type="entry name" value="Glutathione_S-Trfase"/>
</dbReference>
<dbReference type="Gene3D" id="3.40.30.10">
    <property type="entry name" value="Glutaredoxin"/>
    <property type="match status" value="1"/>
</dbReference>
<accession>A0A1C3H1Z1</accession>
<evidence type="ECO:0000313" key="3">
    <source>
        <dbReference type="Proteomes" id="UP000190837"/>
    </source>
</evidence>
<gene>
    <name evidence="2" type="ORF">CHUV0807_0153</name>
</gene>
<dbReference type="GO" id="GO:0004364">
    <property type="term" value="F:glutathione transferase activity"/>
    <property type="evidence" value="ECO:0007669"/>
    <property type="project" value="UniProtKB-EC"/>
</dbReference>
<dbReference type="RefSeq" id="WP_079538877.1">
    <property type="nucleotide sequence ID" value="NZ_FKLO01000012.1"/>
</dbReference>
<dbReference type="Proteomes" id="UP000190837">
    <property type="component" value="Unassembled WGS sequence"/>
</dbReference>
<dbReference type="InterPro" id="IPR036249">
    <property type="entry name" value="Thioredoxin-like_sf"/>
</dbReference>
<dbReference type="SFLD" id="SFLDG00358">
    <property type="entry name" value="Main_(cytGST)"/>
    <property type="match status" value="1"/>
</dbReference>
<dbReference type="InterPro" id="IPR004045">
    <property type="entry name" value="Glutathione_S-Trfase_N"/>
</dbReference>
<dbReference type="InterPro" id="IPR036282">
    <property type="entry name" value="Glutathione-S-Trfase_C_sf"/>
</dbReference>
<dbReference type="EMBL" id="FKLO01000012">
    <property type="protein sequence ID" value="SAM57100.1"/>
    <property type="molecule type" value="Genomic_DNA"/>
</dbReference>
<name>A0A1C3H1Z1_9GAMM</name>
<dbReference type="EC" id="2.5.1.18" evidence="2"/>
<dbReference type="SUPFAM" id="SSF47616">
    <property type="entry name" value="GST C-terminal domain-like"/>
    <property type="match status" value="1"/>
</dbReference>
<dbReference type="SFLD" id="SFLDS00019">
    <property type="entry name" value="Glutathione_Transferase_(cytos"/>
    <property type="match status" value="1"/>
</dbReference>
<evidence type="ECO:0000259" key="1">
    <source>
        <dbReference type="PROSITE" id="PS50404"/>
    </source>
</evidence>
<dbReference type="SUPFAM" id="SSF52833">
    <property type="entry name" value="Thioredoxin-like"/>
    <property type="match status" value="1"/>
</dbReference>
<evidence type="ECO:0000313" key="2">
    <source>
        <dbReference type="EMBL" id="SAM57100.1"/>
    </source>
</evidence>
<sequence length="207" mass="23343">MQKLTLYTNPHSRGGMVRWMLEECGADYDTVAVAFGAEIKAPAYRAINPMGKVPALAHGDTVLTESLAIITWLAEHYPDKALIPPAGSDARGEYYRWLCFALHLEYAAVDRWRGVENNAEQRKAIGYGDFDTAFAVLQERLRGREYLIGDRFSALDLYYSGLLAWLIHRVQVLPAENVYLDYMNRHLARPAHQRAVALDEALLAEMG</sequence>
<dbReference type="CDD" id="cd03207">
    <property type="entry name" value="GST_C_8"/>
    <property type="match status" value="1"/>
</dbReference>
<dbReference type="PROSITE" id="PS50404">
    <property type="entry name" value="GST_NTER"/>
    <property type="match status" value="1"/>
</dbReference>
<feature type="domain" description="GST N-terminal" evidence="1">
    <location>
        <begin position="1"/>
        <end position="81"/>
    </location>
</feature>
<reference evidence="3" key="1">
    <citation type="submission" date="2016-04" db="EMBL/GenBank/DDBJ databases">
        <authorList>
            <person name="Tagini F."/>
        </authorList>
    </citation>
    <scope>NUCLEOTIDE SEQUENCE [LARGE SCALE GENOMIC DNA]</scope>
    <source>
        <strain evidence="3">CHUV0807</strain>
    </source>
</reference>
<dbReference type="Gene3D" id="1.20.1050.10">
    <property type="match status" value="1"/>
</dbReference>
<dbReference type="Pfam" id="PF02798">
    <property type="entry name" value="GST_N"/>
    <property type="match status" value="1"/>
</dbReference>
<organism evidence="2 3">
    <name type="scientific">Cardiobacterium hominis</name>
    <dbReference type="NCBI Taxonomy" id="2718"/>
    <lineage>
        <taxon>Bacteria</taxon>
        <taxon>Pseudomonadati</taxon>
        <taxon>Pseudomonadota</taxon>
        <taxon>Gammaproteobacteria</taxon>
        <taxon>Cardiobacteriales</taxon>
        <taxon>Cardiobacteriaceae</taxon>
        <taxon>Cardiobacterium</taxon>
    </lineage>
</organism>
<protein>
    <submittedName>
        <fullName evidence="2">Glutathione S-transferase</fullName>
        <ecNumber evidence="2">2.5.1.18</ecNumber>
    </submittedName>
</protein>
<dbReference type="SFLD" id="SFLDG01150">
    <property type="entry name" value="Main.1:_Beta-like"/>
    <property type="match status" value="1"/>
</dbReference>